<dbReference type="OrthoDB" id="466056at2"/>
<reference evidence="4" key="1">
    <citation type="submission" date="2016-10" db="EMBL/GenBank/DDBJ databases">
        <authorList>
            <person name="Varghese N."/>
            <person name="Submissions S."/>
        </authorList>
    </citation>
    <scope>NUCLEOTIDE SEQUENCE [LARGE SCALE GENOMIC DNA]</scope>
    <source>
        <strain evidence="4">DSM 16995</strain>
    </source>
</reference>
<evidence type="ECO:0000256" key="1">
    <source>
        <dbReference type="SAM" id="MobiDB-lite"/>
    </source>
</evidence>
<dbReference type="AlphaFoldDB" id="A0A1G9LAP4"/>
<protein>
    <submittedName>
        <fullName evidence="3">ATP synthase protein I</fullName>
    </submittedName>
</protein>
<gene>
    <name evidence="3" type="ORF">SAMN05660337_3347</name>
</gene>
<evidence type="ECO:0000313" key="4">
    <source>
        <dbReference type="Proteomes" id="UP000199053"/>
    </source>
</evidence>
<feature type="compositionally biased region" description="Basic and acidic residues" evidence="1">
    <location>
        <begin position="1"/>
        <end position="19"/>
    </location>
</feature>
<organism evidence="3 4">
    <name type="scientific">Maridesulfovibrio ferrireducens</name>
    <dbReference type="NCBI Taxonomy" id="246191"/>
    <lineage>
        <taxon>Bacteria</taxon>
        <taxon>Pseudomonadati</taxon>
        <taxon>Thermodesulfobacteriota</taxon>
        <taxon>Desulfovibrionia</taxon>
        <taxon>Desulfovibrionales</taxon>
        <taxon>Desulfovibrionaceae</taxon>
        <taxon>Maridesulfovibrio</taxon>
    </lineage>
</organism>
<keyword evidence="4" id="KW-1185">Reference proteome</keyword>
<feature type="transmembrane region" description="Helical" evidence="2">
    <location>
        <begin position="70"/>
        <end position="91"/>
    </location>
</feature>
<dbReference type="RefSeq" id="WP_092163155.1">
    <property type="nucleotide sequence ID" value="NZ_FNGA01000006.1"/>
</dbReference>
<accession>A0A1G9LAP4</accession>
<dbReference type="InterPro" id="IPR011744">
    <property type="entry name" value="ATPase_gene1"/>
</dbReference>
<sequence length="127" mass="14575">MSPDQKKRSDDFKRNISTKEKRRIRAEKQGQVGTLSAFSSMGVVGWTVALPTVLGAFLGAWMDYMWPFKLSWTLTMLGVGLFTGCVFAGMWMNREKIKIIKEREEPQPKESEPEELEPKESDKNDEQ</sequence>
<dbReference type="InterPro" id="IPR032820">
    <property type="entry name" value="ATPase_put"/>
</dbReference>
<dbReference type="EMBL" id="FNGA01000006">
    <property type="protein sequence ID" value="SDL58797.1"/>
    <property type="molecule type" value="Genomic_DNA"/>
</dbReference>
<evidence type="ECO:0000313" key="3">
    <source>
        <dbReference type="EMBL" id="SDL58797.1"/>
    </source>
</evidence>
<feature type="region of interest" description="Disordered" evidence="1">
    <location>
        <begin position="1"/>
        <end position="25"/>
    </location>
</feature>
<keyword evidence="2" id="KW-1133">Transmembrane helix</keyword>
<dbReference type="Pfam" id="PF09527">
    <property type="entry name" value="ATPase_gene1"/>
    <property type="match status" value="1"/>
</dbReference>
<dbReference type="NCBIfam" id="TIGR02230">
    <property type="entry name" value="ATPase_gene1"/>
    <property type="match status" value="1"/>
</dbReference>
<name>A0A1G9LAP4_9BACT</name>
<feature type="region of interest" description="Disordered" evidence="1">
    <location>
        <begin position="101"/>
        <end position="127"/>
    </location>
</feature>
<proteinExistence type="predicted"/>
<evidence type="ECO:0000256" key="2">
    <source>
        <dbReference type="SAM" id="Phobius"/>
    </source>
</evidence>
<dbReference type="Proteomes" id="UP000199053">
    <property type="component" value="Unassembled WGS sequence"/>
</dbReference>
<feature type="transmembrane region" description="Helical" evidence="2">
    <location>
        <begin position="32"/>
        <end position="58"/>
    </location>
</feature>
<keyword evidence="2" id="KW-0472">Membrane</keyword>
<dbReference type="STRING" id="246191.SAMN05660337_3347"/>
<keyword evidence="2" id="KW-0812">Transmembrane</keyword>